<sequence length="310" mass="32005">MGAIVASVLPILLLLVLGWALRAARVLDAVAVDAIKDFVFKVVLPAVLFQAFVSIELRAEYLALVGVVVAVSAALLAAGYAARRAVGWLNPLTPFLATGFAFGMVGIPLFAAAYGLGELPAIGMVGLGNELFIWLVFVPLVQRLTQGSSAGQALRAFATSPVVFSIAAGLLVNVTGLGARLGEAALGAAVLATIEHLAAVAVPLMLIFVGHGTRLSRDGVRQAAPFVAVRVAVLVPLALGLGHVVVDGILGLPPIVEAALFTLLILPPPFILPVLIPRRHQSDLTYATNVLSLHTVVSVGLFIAYVAATG</sequence>
<evidence type="ECO:0000256" key="1">
    <source>
        <dbReference type="ARBA" id="ARBA00022448"/>
    </source>
</evidence>
<proteinExistence type="predicted"/>
<reference evidence="2 3" key="1">
    <citation type="journal article" date="2016" name="Int. J. Syst. Evol. Microbiol.">
        <title>Tessaracoccus flavus sp. nov., isolated from the drainage system of a lindane-producing factory.</title>
        <authorList>
            <person name="Kumari R."/>
            <person name="Singh P."/>
            <person name="Schumann P."/>
            <person name="Lal R."/>
        </authorList>
    </citation>
    <scope>NUCLEOTIDE SEQUENCE [LARGE SCALE GENOMIC DNA]</scope>
    <source>
        <strain evidence="2 3">RP1T</strain>
    </source>
</reference>
<dbReference type="KEGG" id="tfl:RPIT_02390"/>
<organism evidence="2 3">
    <name type="scientific">Tessaracoccus flavus</name>
    <dbReference type="NCBI Taxonomy" id="1610493"/>
    <lineage>
        <taxon>Bacteria</taxon>
        <taxon>Bacillati</taxon>
        <taxon>Actinomycetota</taxon>
        <taxon>Actinomycetes</taxon>
        <taxon>Propionibacteriales</taxon>
        <taxon>Propionibacteriaceae</taxon>
        <taxon>Tessaracoccus</taxon>
    </lineage>
</organism>
<evidence type="ECO:0000313" key="2">
    <source>
        <dbReference type="EMBL" id="AQP43808.1"/>
    </source>
</evidence>
<evidence type="ECO:0000313" key="3">
    <source>
        <dbReference type="Proteomes" id="UP000188324"/>
    </source>
</evidence>
<dbReference type="OrthoDB" id="9786439at2"/>
<protein>
    <submittedName>
        <fullName evidence="2">Uncharacterized protein</fullName>
    </submittedName>
</protein>
<dbReference type="Proteomes" id="UP000188324">
    <property type="component" value="Chromosome"/>
</dbReference>
<dbReference type="PANTHER" id="PTHR36838:SF3">
    <property type="entry name" value="TRANSPORTER AUXIN EFFLUX CARRIER EC FAMILY"/>
    <property type="match status" value="1"/>
</dbReference>
<name>A0A1Q2CCG6_9ACTN</name>
<keyword evidence="3" id="KW-1185">Reference proteome</keyword>
<accession>A0A1Q2CCG6</accession>
<dbReference type="STRING" id="1610493.RPIT_02390"/>
<gene>
    <name evidence="2" type="ORF">RPIT_02390</name>
</gene>
<dbReference type="PANTHER" id="PTHR36838">
    <property type="entry name" value="AUXIN EFFLUX CARRIER FAMILY PROTEIN"/>
    <property type="match status" value="1"/>
</dbReference>
<dbReference type="EMBL" id="CP019605">
    <property type="protein sequence ID" value="AQP43808.1"/>
    <property type="molecule type" value="Genomic_DNA"/>
</dbReference>
<dbReference type="RefSeq" id="WP_077340243.1">
    <property type="nucleotide sequence ID" value="NZ_CP019605.1"/>
</dbReference>
<keyword evidence="1" id="KW-0813">Transport</keyword>
<dbReference type="AlphaFoldDB" id="A0A1Q2CCG6"/>